<dbReference type="GO" id="GO:0006364">
    <property type="term" value="P:rRNA processing"/>
    <property type="evidence" value="ECO:0007669"/>
    <property type="project" value="TreeGrafter"/>
</dbReference>
<dbReference type="Proteomes" id="UP000310685">
    <property type="component" value="Unassembled WGS sequence"/>
</dbReference>
<evidence type="ECO:0000313" key="9">
    <source>
        <dbReference type="EMBL" id="TIC63083.1"/>
    </source>
</evidence>
<evidence type="ECO:0000313" key="7">
    <source>
        <dbReference type="EMBL" id="TIB76035.1"/>
    </source>
</evidence>
<dbReference type="InterPro" id="IPR011009">
    <property type="entry name" value="Kinase-like_dom_sf"/>
</dbReference>
<dbReference type="PANTHER" id="PTHR12821">
    <property type="entry name" value="BYSTIN"/>
    <property type="match status" value="1"/>
</dbReference>
<feature type="compositionally biased region" description="Low complexity" evidence="5">
    <location>
        <begin position="1735"/>
        <end position="1744"/>
    </location>
</feature>
<dbReference type="PROSITE" id="PS00107">
    <property type="entry name" value="PROTEIN_KINASE_ATP"/>
    <property type="match status" value="1"/>
</dbReference>
<feature type="compositionally biased region" description="Basic and acidic residues" evidence="5">
    <location>
        <begin position="1745"/>
        <end position="1767"/>
    </location>
</feature>
<proteinExistence type="inferred from homology"/>
<dbReference type="InterPro" id="IPR008271">
    <property type="entry name" value="Ser/Thr_kinase_AS"/>
</dbReference>
<evidence type="ECO:0000256" key="2">
    <source>
        <dbReference type="ARBA" id="ARBA00022741"/>
    </source>
</evidence>
<dbReference type="Pfam" id="PF00069">
    <property type="entry name" value="Pkinase"/>
    <property type="match status" value="1"/>
</dbReference>
<dbReference type="GO" id="GO:0000165">
    <property type="term" value="P:MAPK cascade"/>
    <property type="evidence" value="ECO:0007669"/>
    <property type="project" value="InterPro"/>
</dbReference>
<dbReference type="SMART" id="SM00220">
    <property type="entry name" value="S_TKc"/>
    <property type="match status" value="1"/>
</dbReference>
<dbReference type="CDD" id="cd06626">
    <property type="entry name" value="STKc_MEKK4"/>
    <property type="match status" value="1"/>
</dbReference>
<evidence type="ECO:0000256" key="1">
    <source>
        <dbReference type="ARBA" id="ARBA00007114"/>
    </source>
</evidence>
<dbReference type="InterPro" id="IPR045801">
    <property type="entry name" value="MEKK4_N"/>
</dbReference>
<dbReference type="GO" id="GO:0005737">
    <property type="term" value="C:cytoplasm"/>
    <property type="evidence" value="ECO:0007669"/>
    <property type="project" value="TreeGrafter"/>
</dbReference>
<dbReference type="Pfam" id="PF05291">
    <property type="entry name" value="Bystin"/>
    <property type="match status" value="1"/>
</dbReference>
<sequence length="1767" mass="202708">MGKIKTNKNNSRHDPLEKQLNDDDAYNKFGRVTQPKSKSNSDDREDGEETSIIDPKTSSKILSLAKQQQEELEREQILEDTLGDTLNDEEDDGAFKLRQEGDDGIEEDEVIEEVNEDEFQQFDIDPSDQQAIDTFMPTNTTNRRTLADIILEKIEESGQPKEKQEKTPGLSDKVVEVYTKVGQLLSRYKSGPLPKAFKIIPSLPNWIAVLQLTGPESWTPHATYAATRLFASNLKAHQTRLFYQHVLLDRCRDNLNDPNTKKMDVHLYDALRKSLYKPAAFFKGILFPLCETGCTLKEAAVFASVLSKVSIPVLHSAAALLHLAEMDYAGPTSLFIRVLLDKKYALPYKVLDGLVYHFMRFAREQRKMPVLWHQSLLVFCQRYSADLTPEQKDALLDVVKSNVHPQISPEIRREIQTSTERGPGIIQDEAMTYAVMKKSAWKNSDENEKRTTFNRVGEHARRVIKHKNKHKYDDDPDQDYIKKGLDKLDYQDLNDDDEMVYNQIHHSEELGSLEQFKYDAEERLEWQLMLASVLQGEVLKSEKSRMIGNLTKNENESKANYQYQLWVGLRAKLKGRTVDDELANLEECRLAADDILDQVMSFKATNEPGSLDELPVDGDESYTTPSIIPHSILTPNTKVALRQVDAVLHQIDFVESFYPNTKALEDAKPMYASKDFKDKLNALCSYATVVKSLRATIQTLRTWTDSSDLDVTRASESDTPLMMPPIASHSSQESVDRSIRADDSFKDQTTRRNVEPMSFIEKLLKEESFQTLFEKRTLVSLTSVLDKAKELHINWRHVFEGLNLPAFDNELVILTRFPMKLMREALRIKLEYASKVSDPTGLVIDQLIDDIRIALSQATYIKRKCSEYNTRIVDETTGMVKWELPNENVSDYDQVLLKTVQQFFRLILIKLKSGSKALYFKETDILEDQWNFLLSIVEEIEGADIVVAERFCSLTNRLMKRIANYFEIQLKSVDITNMQHGETLFWYSTILENVRLRYRKLHRFSNSRRLALRFDNSSEYSLENFDLNVFIETLVSTNHFLVYSEYLASESIYIVGDSQLADRPELIINLLTRAFLYQDKQSQTDLFNEPEARYLLVISPREPFFWNGSIMEIDLGPVDLELQEKRIRLIADGPTNHLRRAKEKFESIWHVSNPDGLSPPLSNFPFKTLAEEQVALPKVDRELRKISLAAYKLTLAIGNSPMLLRKKLHGIPNRQDTLSNWYSFAAEHGQHAIKYMESPALEMFNKVLMKLAIDWLTFICEDCIPTDRKTFRWAVNALESALSISQGENILELKSSEFDLLREKVAMCMTLLVSHFDILGARSSFEAKKEKEAKEEAKKMRMLSSITSDDDGHKNDRFGQFLSDAGWYHSYDGANSSVRYFVEESMRGIYAIENRRRNFEKEQNLVGRVLDTEKIGDRSLIVLANAASNVSIRWQQGRLIGAGTFGSVYLAVNLDTGGIMAVKEIRFIDVNDPGTLYKQIHDEMKVMEMLSHPNIVEYYGIEVHKEKVYIFEEFCQGGSLAGLLEHGRIEDESVMRVYAYQMLEGLQYLHSNNVVHRDIKPDNILLNDIGILKMVDFGAAKVLQRNRTIARTRRNNKNNDGPGGSLAGTPMYMSPEVIKGEGDKAGAFGAMDVWSFGCVLLELCTGRKPWHGLDNEWAIMFHIGVSGQPPQLPSTNELSELGIDFIKQCLIIDPKKRPTVDELLEHPWIEKFREEIELEYEDEIIHQHIQDNDYENTNENSNENSNEKIQRRDIENLNSHEPETPPI</sequence>
<dbReference type="Proteomes" id="UP000310708">
    <property type="component" value="Unassembled WGS sequence"/>
</dbReference>
<dbReference type="EMBL" id="SPRC01000053">
    <property type="protein sequence ID" value="TIB76035.1"/>
    <property type="molecule type" value="Genomic_DNA"/>
</dbReference>
<feature type="domain" description="Protein kinase" evidence="6">
    <location>
        <begin position="1434"/>
        <end position="1709"/>
    </location>
</feature>
<evidence type="ECO:0000313" key="11">
    <source>
        <dbReference type="Proteomes" id="UP000310685"/>
    </source>
</evidence>
<feature type="compositionally biased region" description="Basic and acidic residues" evidence="5">
    <location>
        <begin position="11"/>
        <end position="21"/>
    </location>
</feature>
<name>A0A4T0T9Y2_9BASI</name>
<dbReference type="InterPro" id="IPR007955">
    <property type="entry name" value="Bystin"/>
</dbReference>
<dbReference type="PANTHER" id="PTHR12821:SF0">
    <property type="entry name" value="BYSTIN"/>
    <property type="match status" value="1"/>
</dbReference>
<evidence type="ECO:0000313" key="12">
    <source>
        <dbReference type="Proteomes" id="UP000310708"/>
    </source>
</evidence>
<feature type="binding site" evidence="4">
    <location>
        <position position="1463"/>
    </location>
    <ligand>
        <name>ATP</name>
        <dbReference type="ChEBI" id="CHEBI:30616"/>
    </ligand>
</feature>
<evidence type="ECO:0000259" key="6">
    <source>
        <dbReference type="PROSITE" id="PS50011"/>
    </source>
</evidence>
<feature type="region of interest" description="Disordered" evidence="5">
    <location>
        <begin position="1731"/>
        <end position="1767"/>
    </location>
</feature>
<dbReference type="Pfam" id="PF19431">
    <property type="entry name" value="MEKK4_N"/>
    <property type="match status" value="2"/>
</dbReference>
<evidence type="ECO:0000256" key="5">
    <source>
        <dbReference type="SAM" id="MobiDB-lite"/>
    </source>
</evidence>
<dbReference type="GO" id="GO:0030515">
    <property type="term" value="F:snoRNA binding"/>
    <property type="evidence" value="ECO:0007669"/>
    <property type="project" value="TreeGrafter"/>
</dbReference>
<dbReference type="GO" id="GO:0005524">
    <property type="term" value="F:ATP binding"/>
    <property type="evidence" value="ECO:0007669"/>
    <property type="project" value="UniProtKB-UniRule"/>
</dbReference>
<dbReference type="EMBL" id="SPRX01000054">
    <property type="protein sequence ID" value="TIC63083.1"/>
    <property type="molecule type" value="Genomic_DNA"/>
</dbReference>
<dbReference type="EMBL" id="SPRW01000054">
    <property type="protein sequence ID" value="TIC61892.1"/>
    <property type="molecule type" value="Genomic_DNA"/>
</dbReference>
<accession>A0A4T0T9Y2</accession>
<gene>
    <name evidence="9" type="ORF">E3Q01_03569</name>
    <name evidence="8" type="ORF">E3Q02_03750</name>
    <name evidence="7" type="ORF">E3Q22_03762</name>
</gene>
<dbReference type="InterPro" id="IPR000719">
    <property type="entry name" value="Prot_kinase_dom"/>
</dbReference>
<evidence type="ECO:0000313" key="10">
    <source>
        <dbReference type="Proteomes" id="UP000309601"/>
    </source>
</evidence>
<dbReference type="PROSITE" id="PS50011">
    <property type="entry name" value="PROTEIN_KINASE_DOM"/>
    <property type="match status" value="1"/>
</dbReference>
<keyword evidence="3 4" id="KW-0067">ATP-binding</keyword>
<evidence type="ECO:0000256" key="3">
    <source>
        <dbReference type="ARBA" id="ARBA00022840"/>
    </source>
</evidence>
<dbReference type="Proteomes" id="UP000309601">
    <property type="component" value="Unassembled WGS sequence"/>
</dbReference>
<dbReference type="SUPFAM" id="SSF56112">
    <property type="entry name" value="Protein kinase-like (PK-like)"/>
    <property type="match status" value="1"/>
</dbReference>
<dbReference type="Gene3D" id="1.10.510.10">
    <property type="entry name" value="Transferase(Phosphotransferase) domain 1"/>
    <property type="match status" value="1"/>
</dbReference>
<comment type="caution">
    <text evidence="7">The sequence shown here is derived from an EMBL/GenBank/DDBJ whole genome shotgun (WGS) entry which is preliminary data.</text>
</comment>
<evidence type="ECO:0000313" key="8">
    <source>
        <dbReference type="EMBL" id="TIC61892.1"/>
    </source>
</evidence>
<feature type="region of interest" description="Disordered" evidence="5">
    <location>
        <begin position="1"/>
        <end position="76"/>
    </location>
</feature>
<reference evidence="10 11" key="1">
    <citation type="submission" date="2019-03" db="EMBL/GenBank/DDBJ databases">
        <title>Sequencing 25 genomes of Wallemia mellicola.</title>
        <authorList>
            <person name="Gostincar C."/>
        </authorList>
    </citation>
    <scope>NUCLEOTIDE SEQUENCE [LARGE SCALE GENOMIC DNA]</scope>
    <source>
        <strain evidence="8 10">EXF-1274</strain>
        <strain evidence="7 11">EXF-6152</strain>
        <strain evidence="9 12">EXF-757</strain>
    </source>
</reference>
<dbReference type="GO" id="GO:0005730">
    <property type="term" value="C:nucleolus"/>
    <property type="evidence" value="ECO:0007669"/>
    <property type="project" value="TreeGrafter"/>
</dbReference>
<comment type="similarity">
    <text evidence="1">Belongs to the bystin family.</text>
</comment>
<evidence type="ECO:0000256" key="4">
    <source>
        <dbReference type="PROSITE-ProRule" id="PRU10141"/>
    </source>
</evidence>
<dbReference type="InterPro" id="IPR017441">
    <property type="entry name" value="Protein_kinase_ATP_BS"/>
</dbReference>
<dbReference type="PROSITE" id="PS00108">
    <property type="entry name" value="PROTEIN_KINASE_ST"/>
    <property type="match status" value="1"/>
</dbReference>
<dbReference type="GO" id="GO:0004672">
    <property type="term" value="F:protein kinase activity"/>
    <property type="evidence" value="ECO:0007669"/>
    <property type="project" value="InterPro"/>
</dbReference>
<dbReference type="GO" id="GO:0030688">
    <property type="term" value="C:preribosome, small subunit precursor"/>
    <property type="evidence" value="ECO:0007669"/>
    <property type="project" value="TreeGrafter"/>
</dbReference>
<organism evidence="7 11">
    <name type="scientific">Wallemia mellicola</name>
    <dbReference type="NCBI Taxonomy" id="1708541"/>
    <lineage>
        <taxon>Eukaryota</taxon>
        <taxon>Fungi</taxon>
        <taxon>Dikarya</taxon>
        <taxon>Basidiomycota</taxon>
        <taxon>Wallemiomycotina</taxon>
        <taxon>Wallemiomycetes</taxon>
        <taxon>Wallemiales</taxon>
        <taxon>Wallemiaceae</taxon>
        <taxon>Wallemia</taxon>
    </lineage>
</organism>
<keyword evidence="2 4" id="KW-0547">Nucleotide-binding</keyword>
<protein>
    <recommendedName>
        <fullName evidence="6">Protein kinase domain-containing protein</fullName>
    </recommendedName>
</protein>